<dbReference type="EC" id="5.3.1.6" evidence="1"/>
<dbReference type="InterPro" id="IPR004788">
    <property type="entry name" value="Ribose5P_isomerase_type_A"/>
</dbReference>
<proteinExistence type="predicted"/>
<dbReference type="Proteomes" id="UP000722459">
    <property type="component" value="Unassembled WGS sequence"/>
</dbReference>
<evidence type="ECO:0000256" key="2">
    <source>
        <dbReference type="ARBA" id="ARBA00023235"/>
    </source>
</evidence>
<evidence type="ECO:0000313" key="5">
    <source>
        <dbReference type="Proteomes" id="UP000722459"/>
    </source>
</evidence>
<dbReference type="GO" id="GO:0009052">
    <property type="term" value="P:pentose-phosphate shunt, non-oxidative branch"/>
    <property type="evidence" value="ECO:0007669"/>
    <property type="project" value="InterPro"/>
</dbReference>
<name>A0A8T5GDT8_9ARCH</name>
<dbReference type="InterPro" id="IPR037171">
    <property type="entry name" value="NagB/RpiA_transferase-like"/>
</dbReference>
<dbReference type="Gene3D" id="3.40.50.1360">
    <property type="match status" value="1"/>
</dbReference>
<accession>A0A8T5GDT8</accession>
<evidence type="ECO:0000256" key="1">
    <source>
        <dbReference type="ARBA" id="ARBA00011959"/>
    </source>
</evidence>
<protein>
    <recommendedName>
        <fullName evidence="1">ribose-5-phosphate isomerase</fullName>
        <ecNumber evidence="1">5.3.1.6</ecNumber>
    </recommendedName>
    <alternativeName>
        <fullName evidence="3">Phosphoriboisomerase</fullName>
    </alternativeName>
</protein>
<keyword evidence="2" id="KW-0413">Isomerase</keyword>
<dbReference type="GO" id="GO:0005829">
    <property type="term" value="C:cytosol"/>
    <property type="evidence" value="ECO:0007669"/>
    <property type="project" value="TreeGrafter"/>
</dbReference>
<dbReference type="GO" id="GO:0006014">
    <property type="term" value="P:D-ribose metabolic process"/>
    <property type="evidence" value="ECO:0007669"/>
    <property type="project" value="TreeGrafter"/>
</dbReference>
<dbReference type="GO" id="GO:0004751">
    <property type="term" value="F:ribose-5-phosphate isomerase activity"/>
    <property type="evidence" value="ECO:0007669"/>
    <property type="project" value="UniProtKB-EC"/>
</dbReference>
<dbReference type="PANTHER" id="PTHR11934">
    <property type="entry name" value="RIBOSE-5-PHOSPHATE ISOMERASE"/>
    <property type="match status" value="1"/>
</dbReference>
<sequence>MIKMMLDDHVQGLLEKYVKDDTNISFGTGPLNRTFLKKLAIYITNNDLNIKVIPTSHNLGELCSELKIETASLDDVEVDLAFDFVDQVDEDFNYISNETTSLVRDKMIAQEAGEYVVVCEEENFVKKLKFDLCLEVCPFAINKTLLQVLLLGEADHKLKENGEPALSETGNHFINVKIDEVYSVEDIEYMTKQIPGVLETSLFVGYADRVILTGSTLTVKSRLTNPELA</sequence>
<dbReference type="SUPFAM" id="SSF75445">
    <property type="entry name" value="D-ribose-5-phosphate isomerase (RpiA), lid domain"/>
    <property type="match status" value="1"/>
</dbReference>
<reference evidence="4" key="1">
    <citation type="journal article" date="2021" name="ISME J.">
        <title>Mercury methylation by metabolically versatile and cosmopolitan marine bacteria.</title>
        <authorList>
            <person name="Lin H."/>
            <person name="Ascher D.B."/>
            <person name="Myung Y."/>
            <person name="Lamborg C.H."/>
            <person name="Hallam S.J."/>
            <person name="Gionfriddo C.M."/>
            <person name="Holt K.E."/>
            <person name="Moreau J.W."/>
        </authorList>
    </citation>
    <scope>NUCLEOTIDE SEQUENCE</scope>
    <source>
        <strain evidence="4">SI075_bin30</strain>
    </source>
</reference>
<organism evidence="4 5">
    <name type="scientific">Candidatus Iainarchaeum sp</name>
    <dbReference type="NCBI Taxonomy" id="3101447"/>
    <lineage>
        <taxon>Archaea</taxon>
        <taxon>Candidatus Iainarchaeota</taxon>
        <taxon>Candidatus Iainarchaeia</taxon>
        <taxon>Candidatus Iainarchaeales</taxon>
        <taxon>Candidatus Iainarchaeaceae</taxon>
        <taxon>Candidatus Iainarchaeum</taxon>
    </lineage>
</organism>
<dbReference type="SUPFAM" id="SSF100950">
    <property type="entry name" value="NagB/RpiA/CoA transferase-like"/>
    <property type="match status" value="1"/>
</dbReference>
<dbReference type="AlphaFoldDB" id="A0A8T5GDT8"/>
<dbReference type="PANTHER" id="PTHR11934:SF0">
    <property type="entry name" value="RIBOSE-5-PHOSPHATE ISOMERASE"/>
    <property type="match status" value="1"/>
</dbReference>
<dbReference type="Gene3D" id="3.30.70.260">
    <property type="match status" value="1"/>
</dbReference>
<evidence type="ECO:0000313" key="4">
    <source>
        <dbReference type="EMBL" id="MBT4870119.1"/>
    </source>
</evidence>
<gene>
    <name evidence="4" type="ORF">HON47_00930</name>
</gene>
<dbReference type="Pfam" id="PF06026">
    <property type="entry name" value="Rib_5-P_isom_A"/>
    <property type="match status" value="1"/>
</dbReference>
<dbReference type="EMBL" id="JABJNZ010000016">
    <property type="protein sequence ID" value="MBT4870119.1"/>
    <property type="molecule type" value="Genomic_DNA"/>
</dbReference>
<comment type="caution">
    <text evidence="4">The sequence shown here is derived from an EMBL/GenBank/DDBJ whole genome shotgun (WGS) entry which is preliminary data.</text>
</comment>
<evidence type="ECO:0000256" key="3">
    <source>
        <dbReference type="ARBA" id="ARBA00029734"/>
    </source>
</evidence>